<dbReference type="AlphaFoldDB" id="A0A8J7RJ87"/>
<comment type="function">
    <text evidence="12 14">Possesses two activities: a DNA synthesis (polymerase) and an exonucleolytic activity that degrades single-stranded DNA in the 3'- to 5'-direction. Has a template-primer preference which is characteristic of a replicative DNA polymerase.</text>
</comment>
<evidence type="ECO:0000256" key="11">
    <source>
        <dbReference type="ARBA" id="ARBA00023268"/>
    </source>
</evidence>
<dbReference type="InterPro" id="IPR056171">
    <property type="entry name" value="PolC_DP2_central_dom"/>
</dbReference>
<dbReference type="Pfam" id="PF03833">
    <property type="entry name" value="PolC_DP2_N"/>
    <property type="match status" value="1"/>
</dbReference>
<evidence type="ECO:0000256" key="4">
    <source>
        <dbReference type="ARBA" id="ARBA00022695"/>
    </source>
</evidence>
<evidence type="ECO:0000313" key="18">
    <source>
        <dbReference type="EMBL" id="MBP2201881.1"/>
    </source>
</evidence>
<dbReference type="InterPro" id="IPR016033">
    <property type="entry name" value="PolC_DP2_N"/>
</dbReference>
<evidence type="ECO:0000256" key="12">
    <source>
        <dbReference type="ARBA" id="ARBA00025068"/>
    </source>
</evidence>
<keyword evidence="11 14" id="KW-0511">Multifunctional enzyme</keyword>
<dbReference type="EC" id="2.7.7.7" evidence="14"/>
<dbReference type="GO" id="GO:0003887">
    <property type="term" value="F:DNA-directed DNA polymerase activity"/>
    <property type="evidence" value="ECO:0007669"/>
    <property type="project" value="UniProtKB-UniRule"/>
</dbReference>
<keyword evidence="10 14" id="KW-0238">DNA-binding</keyword>
<feature type="domain" description="DNA polymerase II large subunit DP2 central" evidence="16">
    <location>
        <begin position="312"/>
        <end position="759"/>
    </location>
</feature>
<evidence type="ECO:0000256" key="2">
    <source>
        <dbReference type="ARBA" id="ARBA00011315"/>
    </source>
</evidence>
<evidence type="ECO:0000256" key="9">
    <source>
        <dbReference type="ARBA" id="ARBA00022932"/>
    </source>
</evidence>
<dbReference type="GO" id="GO:0006261">
    <property type="term" value="P:DNA-templated DNA replication"/>
    <property type="evidence" value="ECO:0007669"/>
    <property type="project" value="UniProtKB-UniRule"/>
</dbReference>
<accession>A0A8J7RJ87</accession>
<dbReference type="Pfam" id="PF24846">
    <property type="entry name" value="PolC_DP2_cat"/>
    <property type="match status" value="1"/>
</dbReference>
<dbReference type="GO" id="GO:0008310">
    <property type="term" value="F:single-stranded DNA 3'-5' DNA exonuclease activity"/>
    <property type="evidence" value="ECO:0007669"/>
    <property type="project" value="UniProtKB-EC"/>
</dbReference>
<evidence type="ECO:0000259" key="15">
    <source>
        <dbReference type="Pfam" id="PF03833"/>
    </source>
</evidence>
<keyword evidence="4 14" id="KW-0548">Nucleotidyltransferase</keyword>
<evidence type="ECO:0000256" key="13">
    <source>
        <dbReference type="ARBA" id="ARBA00049244"/>
    </source>
</evidence>
<evidence type="ECO:0000256" key="5">
    <source>
        <dbReference type="ARBA" id="ARBA00022705"/>
    </source>
</evidence>
<dbReference type="PIRSF" id="PIRSF016275">
    <property type="entry name" value="PolC_DP2"/>
    <property type="match status" value="1"/>
</dbReference>
<evidence type="ECO:0000256" key="6">
    <source>
        <dbReference type="ARBA" id="ARBA00022722"/>
    </source>
</evidence>
<evidence type="ECO:0000256" key="10">
    <source>
        <dbReference type="ARBA" id="ARBA00023125"/>
    </source>
</evidence>
<dbReference type="Proteomes" id="UP000740329">
    <property type="component" value="Unassembled WGS sequence"/>
</dbReference>
<evidence type="ECO:0000313" key="19">
    <source>
        <dbReference type="Proteomes" id="UP000740329"/>
    </source>
</evidence>
<dbReference type="GO" id="GO:0006308">
    <property type="term" value="P:DNA catabolic process"/>
    <property type="evidence" value="ECO:0007669"/>
    <property type="project" value="UniProtKB-UniRule"/>
</dbReference>
<dbReference type="GO" id="GO:0003677">
    <property type="term" value="F:DNA binding"/>
    <property type="evidence" value="ECO:0007669"/>
    <property type="project" value="UniProtKB-UniRule"/>
</dbReference>
<feature type="domain" description="DNA polymerase II large subunit DP2 catalytic" evidence="17">
    <location>
        <begin position="785"/>
        <end position="1079"/>
    </location>
</feature>
<keyword evidence="7 14" id="KW-0378">Hydrolase</keyword>
<dbReference type="HAMAP" id="MF_00324">
    <property type="entry name" value="DNApol_II_L_arch"/>
    <property type="match status" value="1"/>
</dbReference>
<keyword evidence="6 14" id="KW-0540">Nuclease</keyword>
<dbReference type="InterPro" id="IPR004475">
    <property type="entry name" value="PolC_DP2"/>
</dbReference>
<dbReference type="PANTHER" id="PTHR42210">
    <property type="entry name" value="DNA POLYMERASE II LARGE SUBUNIT"/>
    <property type="match status" value="1"/>
</dbReference>
<evidence type="ECO:0000256" key="7">
    <source>
        <dbReference type="ARBA" id="ARBA00022801"/>
    </source>
</evidence>
<evidence type="ECO:0000256" key="3">
    <source>
        <dbReference type="ARBA" id="ARBA00022679"/>
    </source>
</evidence>
<evidence type="ECO:0000256" key="14">
    <source>
        <dbReference type="HAMAP-Rule" id="MF_00324"/>
    </source>
</evidence>
<dbReference type="EMBL" id="JAGGMV010000003">
    <property type="protein sequence ID" value="MBP2201881.1"/>
    <property type="molecule type" value="Genomic_DNA"/>
</dbReference>
<dbReference type="RefSeq" id="WP_209591395.1">
    <property type="nucleotide sequence ID" value="NZ_JAGGMV010000003.1"/>
</dbReference>
<sequence>MLHVKTSEDMKNYFENILKDVMDTYDVAKSCRSKNLDVFNEVEIPLAKDMADRVEGIVGPSGVSQRIRDLVSKHGKEPASLEIAKEIVEGKFGEFKDAESPRDALAEQAVRTALAVITEGIVAAPLEGIAGVKIKKNFDNTEYLAIYFAGPIRSAGGTAQALAVLVGDYVRKNMSLDIYKPIDDEVERYVEEVELHQSEVGNFQYSPKPEEIRIAVKNISVEITGEATDPVDISGHRDLERVETNQIRGGALLALVEGVLLKAPKILRHVDKLNIQGWEWLKDLKSKKSGEDTIGEEDVDNIENEDFGSEYADVKIDAITKYIGDVIAGRPVFAHPSAVGGFRLRYGRSRNTGFATDGFHPSTMYLSDEFMAIGTQLKTERPGKATCVVPVDGIDAPIVRLSSGSVFKVKSPILAKKYNLELKEVSEILFLGDILVNYGDFLENNHNILPSSWCIEWYEKILKSKEIEYDTFFKDFNNPTPLEAVEFAKKTNTPLHPEFTYHWHDVSKEDILKLIYFISKGKLLSFNDIESSNSPISKLFENEQYLDFYNTNWNLEQFYVLKYDDINEYQKYCKRLLELIGIPHLLHHENNDKYLVLFEYETVLESLGFEIVKTDGNYDLLNNNPYYTENLNILEEISKLDDSKDKKSIDDLDDKLNLPRILNSMHLVNSLSKIAIKRNCYVYVGARMGRPEKAASRKMKPPVNGLFPIGNSGGMVRLINNAIENNANDDLDISVATCPNCGFLSAYRKCPKCGSEVPLKRTSNVRLPLKDYWKIALSNLSLNKAGDVKCIKGMTSKDKLIEPLEKAILRASNDVYVFKDGTTRFDCTDVPITHFKPSEVHTSVKKLLELGYSYDIHGNELIDDEQVLELKVQDVIVPKSCMTYFVNVSNFVDDLLEKYYGVDRYYNISKADELAGQLIIGMAPHTSAGMVGRIVGYSVANVGYAHPYFHASKRRNCDGDEDAFFLLLDAFLNFSKKFLPDKRGGQMDAPLVLTTLLDPKEVDGEVHNLDTIWEYPLEFYEKSIDMPTPKEVKELIETVDDRLGTEKQYEGLGYTHETTRVDEGPLICSYKTLGSMFEKTTAQLEIGKRIRATDERDVAEKVIQTHFVPDLIGNLRAFSRQGVRCKCGAKYRRMPLKGTCKKCNSKLILTVSKGAVEKYMDVSQSMAEKYEASDYIKQRLELIREGIDSLFVNERNKQFRIDDFFK</sequence>
<comment type="similarity">
    <text evidence="1 14">Belongs to the archaeal DNA polymerase II family.</text>
</comment>
<keyword evidence="8 14" id="KW-0269">Exonuclease</keyword>
<protein>
    <recommendedName>
        <fullName evidence="14">DNA polymerase II large subunit</fullName>
        <shortName evidence="14">Pol II</shortName>
        <ecNumber evidence="14">2.7.7.7</ecNumber>
    </recommendedName>
    <alternativeName>
        <fullName evidence="14">Exodeoxyribonuclease large subunit</fullName>
        <ecNumber evidence="14">3.1.11.1</ecNumber>
    </alternativeName>
</protein>
<evidence type="ECO:0000259" key="16">
    <source>
        <dbReference type="Pfam" id="PF24844"/>
    </source>
</evidence>
<dbReference type="InterPro" id="IPR056172">
    <property type="entry name" value="PolC_DP2_cat_dom"/>
</dbReference>
<dbReference type="NCBIfam" id="TIGR00354">
    <property type="entry name" value="polC"/>
    <property type="match status" value="2"/>
</dbReference>
<evidence type="ECO:0000256" key="8">
    <source>
        <dbReference type="ARBA" id="ARBA00022839"/>
    </source>
</evidence>
<dbReference type="EC" id="3.1.11.1" evidence="14"/>
<keyword evidence="3 14" id="KW-0808">Transferase</keyword>
<proteinExistence type="inferred from homology"/>
<feature type="domain" description="DNA polymerase II large subunit DP2 N-terminal" evidence="15">
    <location>
        <begin position="12"/>
        <end position="286"/>
    </location>
</feature>
<evidence type="ECO:0000256" key="1">
    <source>
        <dbReference type="ARBA" id="ARBA00011053"/>
    </source>
</evidence>
<keyword evidence="5 14" id="KW-0235">DNA replication</keyword>
<reference evidence="18" key="1">
    <citation type="submission" date="2021-03" db="EMBL/GenBank/DDBJ databases">
        <title>Genomic Encyclopedia of Type Strains, Phase IV (KMG-V): Genome sequencing to study the core and pangenomes of soil and plant-associated prokaryotes.</title>
        <authorList>
            <person name="Whitman W."/>
        </authorList>
    </citation>
    <scope>NUCLEOTIDE SEQUENCE</scope>
    <source>
        <strain evidence="18">C4</strain>
    </source>
</reference>
<comment type="catalytic activity">
    <reaction evidence="13 14">
        <text>DNA(n) + a 2'-deoxyribonucleoside 5'-triphosphate = DNA(n+1) + diphosphate</text>
        <dbReference type="Rhea" id="RHEA:22508"/>
        <dbReference type="Rhea" id="RHEA-COMP:17339"/>
        <dbReference type="Rhea" id="RHEA-COMP:17340"/>
        <dbReference type="ChEBI" id="CHEBI:33019"/>
        <dbReference type="ChEBI" id="CHEBI:61560"/>
        <dbReference type="ChEBI" id="CHEBI:173112"/>
        <dbReference type="EC" id="2.7.7.7"/>
    </reaction>
</comment>
<name>A0A8J7RJ87_METVO</name>
<dbReference type="PANTHER" id="PTHR42210:SF1">
    <property type="entry name" value="DNA POLYMERASE II LARGE SUBUNIT"/>
    <property type="match status" value="1"/>
</dbReference>
<evidence type="ECO:0000259" key="17">
    <source>
        <dbReference type="Pfam" id="PF24846"/>
    </source>
</evidence>
<keyword evidence="9 14" id="KW-0239">DNA-directed DNA polymerase</keyword>
<organism evidence="18 19">
    <name type="scientific">Methanococcus voltae</name>
    <dbReference type="NCBI Taxonomy" id="2188"/>
    <lineage>
        <taxon>Archaea</taxon>
        <taxon>Methanobacteriati</taxon>
        <taxon>Methanobacteriota</taxon>
        <taxon>Methanomada group</taxon>
        <taxon>Methanococci</taxon>
        <taxon>Methanococcales</taxon>
        <taxon>Methanococcaceae</taxon>
        <taxon>Methanococcus</taxon>
    </lineage>
</organism>
<dbReference type="NCBIfam" id="NF003103">
    <property type="entry name" value="PRK04023.1"/>
    <property type="match status" value="1"/>
</dbReference>
<comment type="subunit">
    <text evidence="2 14">Heterodimer of a large subunit and a small subunit.</text>
</comment>
<comment type="caution">
    <text evidence="18">The sequence shown here is derived from an EMBL/GenBank/DDBJ whole genome shotgun (WGS) entry which is preliminary data.</text>
</comment>
<dbReference type="Pfam" id="PF24844">
    <property type="entry name" value="PolC_DP2_central"/>
    <property type="match status" value="1"/>
</dbReference>
<comment type="catalytic activity">
    <reaction evidence="14">
        <text>Exonucleolytic cleavage in the 3'- to 5'-direction to yield nucleoside 5'-phosphates.</text>
        <dbReference type="EC" id="3.1.11.1"/>
    </reaction>
</comment>
<gene>
    <name evidence="14" type="primary">polC</name>
    <name evidence="18" type="ORF">J3E07_001306</name>
</gene>